<reference evidence="5 6" key="1">
    <citation type="submission" date="2019-12" db="EMBL/GenBank/DDBJ databases">
        <authorList>
            <person name="Alioto T."/>
            <person name="Alioto T."/>
            <person name="Gomez Garrido J."/>
        </authorList>
    </citation>
    <scope>NUCLEOTIDE SEQUENCE [LARGE SCALE GENOMIC DNA]</scope>
</reference>
<feature type="region of interest" description="Disordered" evidence="3">
    <location>
        <begin position="1"/>
        <end position="122"/>
    </location>
</feature>
<feature type="domain" description="HTH La-type RNA-binding" evidence="4">
    <location>
        <begin position="379"/>
        <end position="468"/>
    </location>
</feature>
<evidence type="ECO:0000259" key="4">
    <source>
        <dbReference type="PROSITE" id="PS50961"/>
    </source>
</evidence>
<dbReference type="Proteomes" id="UP000594638">
    <property type="component" value="Unassembled WGS sequence"/>
</dbReference>
<dbReference type="PROSITE" id="PS50961">
    <property type="entry name" value="HTH_LA"/>
    <property type="match status" value="1"/>
</dbReference>
<feature type="region of interest" description="Disordered" evidence="3">
    <location>
        <begin position="143"/>
        <end position="308"/>
    </location>
</feature>
<evidence type="ECO:0000256" key="1">
    <source>
        <dbReference type="ARBA" id="ARBA00022884"/>
    </source>
</evidence>
<feature type="compositionally biased region" description="Low complexity" evidence="3">
    <location>
        <begin position="49"/>
        <end position="70"/>
    </location>
</feature>
<evidence type="ECO:0000256" key="2">
    <source>
        <dbReference type="PROSITE-ProRule" id="PRU00332"/>
    </source>
</evidence>
<feature type="compositionally biased region" description="Polar residues" evidence="3">
    <location>
        <begin position="100"/>
        <end position="109"/>
    </location>
</feature>
<dbReference type="InterPro" id="IPR006630">
    <property type="entry name" value="La_HTH"/>
</dbReference>
<evidence type="ECO:0000256" key="3">
    <source>
        <dbReference type="SAM" id="MobiDB-lite"/>
    </source>
</evidence>
<dbReference type="InterPro" id="IPR045180">
    <property type="entry name" value="La_dom_prot"/>
</dbReference>
<comment type="caution">
    <text evidence="5">The sequence shown here is derived from an EMBL/GenBank/DDBJ whole genome shotgun (WGS) entry which is preliminary data.</text>
</comment>
<feature type="compositionally biased region" description="Pro residues" evidence="3">
    <location>
        <begin position="225"/>
        <end position="234"/>
    </location>
</feature>
<dbReference type="Gene3D" id="1.10.10.10">
    <property type="entry name" value="Winged helix-like DNA-binding domain superfamily/Winged helix DNA-binding domain"/>
    <property type="match status" value="1"/>
</dbReference>
<protein>
    <recommendedName>
        <fullName evidence="4">HTH La-type RNA-binding domain-containing protein</fullName>
    </recommendedName>
</protein>
<gene>
    <name evidence="5" type="ORF">OLEA9_A064514</name>
</gene>
<dbReference type="SMART" id="SM00715">
    <property type="entry name" value="LA"/>
    <property type="match status" value="1"/>
</dbReference>
<feature type="compositionally biased region" description="Low complexity" evidence="3">
    <location>
        <begin position="149"/>
        <end position="180"/>
    </location>
</feature>
<dbReference type="SUPFAM" id="SSF46785">
    <property type="entry name" value="Winged helix' DNA-binding domain"/>
    <property type="match status" value="1"/>
</dbReference>
<dbReference type="CDD" id="cd07323">
    <property type="entry name" value="LAM"/>
    <property type="match status" value="1"/>
</dbReference>
<feature type="region of interest" description="Disordered" evidence="3">
    <location>
        <begin position="521"/>
        <end position="546"/>
    </location>
</feature>
<organism evidence="5 6">
    <name type="scientific">Olea europaea subsp. europaea</name>
    <dbReference type="NCBI Taxonomy" id="158383"/>
    <lineage>
        <taxon>Eukaryota</taxon>
        <taxon>Viridiplantae</taxon>
        <taxon>Streptophyta</taxon>
        <taxon>Embryophyta</taxon>
        <taxon>Tracheophyta</taxon>
        <taxon>Spermatophyta</taxon>
        <taxon>Magnoliopsida</taxon>
        <taxon>eudicotyledons</taxon>
        <taxon>Gunneridae</taxon>
        <taxon>Pentapetalae</taxon>
        <taxon>asterids</taxon>
        <taxon>lamiids</taxon>
        <taxon>Lamiales</taxon>
        <taxon>Oleaceae</taxon>
        <taxon>Oleeae</taxon>
        <taxon>Olea</taxon>
    </lineage>
</organism>
<dbReference type="Gramene" id="OE9A064514T6">
    <property type="protein sequence ID" value="OE9A064514C6"/>
    <property type="gene ID" value="OE9A064514"/>
</dbReference>
<dbReference type="PANTHER" id="PTHR22792">
    <property type="entry name" value="LUPUS LA PROTEIN-RELATED"/>
    <property type="match status" value="1"/>
</dbReference>
<evidence type="ECO:0000313" key="6">
    <source>
        <dbReference type="Proteomes" id="UP000594638"/>
    </source>
</evidence>
<keyword evidence="6" id="KW-1185">Reference proteome</keyword>
<proteinExistence type="predicted"/>
<dbReference type="GO" id="GO:0003723">
    <property type="term" value="F:RNA binding"/>
    <property type="evidence" value="ECO:0007669"/>
    <property type="project" value="UniProtKB-UniRule"/>
</dbReference>
<dbReference type="AlphaFoldDB" id="A0A8S0USF4"/>
<sequence>MVMMADSLNNDHSPRSPVTDAAIAAASTAGGGVNSPQSRRRGLVSPWASVVRGDSDSVSSPTAAASRSSTSPPPIAVAAPEQLSASEKSPMESSGLDAQPESSDVNSDGNAGRPRRHAWNTPVNGVVEPVSVMGDAVSWPALSETTRAVPRSSSEPSRPVPDGSSSSSQGPIISQPPQRQANTNAHVNSTANNIPTRQRLRHRGGGAGGGSSAGSGPSSTAFSRQPPPPPPPFPVFDMQPYANMVPPMLDTPVRVTRPGGGVGGSQPHTSNDHSSPRNNSRRGNYGTRPRGDGPYHNNHGGRRDQDRRDVHLSHQYVPPMGYMPSPLAPGPTPFMAPPVRVFPGQMGFDMSAPFIYVPTLPPESFRPMPIVPPPPPMLFATNDHLPSLIVKQIDYYFSDENLVKDNFLRSNMDDQGWVPITLIASFPRVQQLTYDVSLILDSLRNSTIVEVQGDKLRKRNEWKKWLRNAGWSNTDSGPQTPGSSSENVLATSFQNVSLDDATIDANGTMDGQTEMSPFRYTSDETTASSMLGNGEDTSEDARSMNM</sequence>
<dbReference type="InterPro" id="IPR036388">
    <property type="entry name" value="WH-like_DNA-bd_sf"/>
</dbReference>
<dbReference type="OrthoDB" id="340227at2759"/>
<dbReference type="FunFam" id="1.10.10.10:FF:000131">
    <property type="entry name" value="la-related protein 1B isoform X2"/>
    <property type="match status" value="1"/>
</dbReference>
<dbReference type="EMBL" id="CACTIH010009045">
    <property type="protein sequence ID" value="CAA3020834.1"/>
    <property type="molecule type" value="Genomic_DNA"/>
</dbReference>
<dbReference type="InterPro" id="IPR036390">
    <property type="entry name" value="WH_DNA-bd_sf"/>
</dbReference>
<evidence type="ECO:0000313" key="5">
    <source>
        <dbReference type="EMBL" id="CAA3020834.1"/>
    </source>
</evidence>
<feature type="compositionally biased region" description="Polar residues" evidence="3">
    <location>
        <begin position="181"/>
        <end position="196"/>
    </location>
</feature>
<accession>A0A8S0USF4</accession>
<keyword evidence="1 2" id="KW-0694">RNA-binding</keyword>
<name>A0A8S0USF4_OLEEU</name>
<dbReference type="Pfam" id="PF05383">
    <property type="entry name" value="La"/>
    <property type="match status" value="1"/>
</dbReference>
<dbReference type="PANTHER" id="PTHR22792:SF155">
    <property type="entry name" value="LA-RELATED PROTEIN 1C-LIKE"/>
    <property type="match status" value="1"/>
</dbReference>